<organism evidence="1 2">
    <name type="scientific">Pontibacillus salicampi</name>
    <dbReference type="NCBI Taxonomy" id="1449801"/>
    <lineage>
        <taxon>Bacteria</taxon>
        <taxon>Bacillati</taxon>
        <taxon>Bacillota</taxon>
        <taxon>Bacilli</taxon>
        <taxon>Bacillales</taxon>
        <taxon>Bacillaceae</taxon>
        <taxon>Pontibacillus</taxon>
    </lineage>
</organism>
<dbReference type="RefSeq" id="WP_377344603.1">
    <property type="nucleotide sequence ID" value="NZ_JBHLTP010000001.1"/>
</dbReference>
<gene>
    <name evidence="1" type="ORF">ACFFGV_00715</name>
</gene>
<name>A0ABV6LI96_9BACI</name>
<dbReference type="EMBL" id="JBHLTP010000001">
    <property type="protein sequence ID" value="MFC0522111.1"/>
    <property type="molecule type" value="Genomic_DNA"/>
</dbReference>
<dbReference type="InterPro" id="IPR047670">
    <property type="entry name" value="YfjT-like"/>
</dbReference>
<keyword evidence="2" id="KW-1185">Reference proteome</keyword>
<accession>A0ABV6LI96</accession>
<sequence length="51" mass="6030">MSQDTKMEELKLRLSAFMTRIDELDPEETSVEDVDQLIKMIEELENKVDRS</sequence>
<evidence type="ECO:0000313" key="1">
    <source>
        <dbReference type="EMBL" id="MFC0522111.1"/>
    </source>
</evidence>
<proteinExistence type="predicted"/>
<reference evidence="1 2" key="1">
    <citation type="submission" date="2024-09" db="EMBL/GenBank/DDBJ databases">
        <authorList>
            <person name="Sun Q."/>
            <person name="Mori K."/>
        </authorList>
    </citation>
    <scope>NUCLEOTIDE SEQUENCE [LARGE SCALE GENOMIC DNA]</scope>
    <source>
        <strain evidence="1 2">NCAIM B.02529</strain>
    </source>
</reference>
<dbReference type="Proteomes" id="UP001589836">
    <property type="component" value="Unassembled WGS sequence"/>
</dbReference>
<protein>
    <submittedName>
        <fullName evidence="1">SE1561 family protein</fullName>
    </submittedName>
</protein>
<dbReference type="NCBIfam" id="NF040878">
    <property type="entry name" value="SE1561_fam"/>
    <property type="match status" value="1"/>
</dbReference>
<evidence type="ECO:0000313" key="2">
    <source>
        <dbReference type="Proteomes" id="UP001589836"/>
    </source>
</evidence>
<comment type="caution">
    <text evidence="1">The sequence shown here is derived from an EMBL/GenBank/DDBJ whole genome shotgun (WGS) entry which is preliminary data.</text>
</comment>